<comment type="caution">
    <text evidence="1">The sequence shown here is derived from an EMBL/GenBank/DDBJ whole genome shotgun (WGS) entry which is preliminary data.</text>
</comment>
<sequence length="127" mass="15022">MHLQNYVLTFRKKQICIIKYINFQDSRITSQINDYRFNDFKLTINYSYSYYHLEYIVKLIFENAEKIPAIIQIIINLKMALFRTLKGAHIAAAANRLNQISFRVNRSRLSDVTGFDKKLYEPECGDS</sequence>
<reference evidence="1 2" key="1">
    <citation type="journal article" date="2018" name="Sci. Rep.">
        <title>Genomic signatures of local adaptation to the degree of environmental predictability in rotifers.</title>
        <authorList>
            <person name="Franch-Gras L."/>
            <person name="Hahn C."/>
            <person name="Garcia-Roger E.M."/>
            <person name="Carmona M.J."/>
            <person name="Serra M."/>
            <person name="Gomez A."/>
        </authorList>
    </citation>
    <scope>NUCLEOTIDE SEQUENCE [LARGE SCALE GENOMIC DNA]</scope>
    <source>
        <strain evidence="1">HYR1</strain>
    </source>
</reference>
<evidence type="ECO:0000313" key="1">
    <source>
        <dbReference type="EMBL" id="RNA28089.1"/>
    </source>
</evidence>
<name>A0A3M7RXC0_BRAPC</name>
<dbReference type="AlphaFoldDB" id="A0A3M7RXC0"/>
<protein>
    <submittedName>
        <fullName evidence="1">Uncharacterized protein</fullName>
    </submittedName>
</protein>
<organism evidence="1 2">
    <name type="scientific">Brachionus plicatilis</name>
    <name type="common">Marine rotifer</name>
    <name type="synonym">Brachionus muelleri</name>
    <dbReference type="NCBI Taxonomy" id="10195"/>
    <lineage>
        <taxon>Eukaryota</taxon>
        <taxon>Metazoa</taxon>
        <taxon>Spiralia</taxon>
        <taxon>Gnathifera</taxon>
        <taxon>Rotifera</taxon>
        <taxon>Eurotatoria</taxon>
        <taxon>Monogononta</taxon>
        <taxon>Pseudotrocha</taxon>
        <taxon>Ploima</taxon>
        <taxon>Brachionidae</taxon>
        <taxon>Brachionus</taxon>
    </lineage>
</organism>
<gene>
    <name evidence="1" type="ORF">BpHYR1_019817</name>
</gene>
<proteinExistence type="predicted"/>
<dbReference type="Proteomes" id="UP000276133">
    <property type="component" value="Unassembled WGS sequence"/>
</dbReference>
<dbReference type="EMBL" id="REGN01002438">
    <property type="protein sequence ID" value="RNA28089.1"/>
    <property type="molecule type" value="Genomic_DNA"/>
</dbReference>
<accession>A0A3M7RXC0</accession>
<keyword evidence="2" id="KW-1185">Reference proteome</keyword>
<evidence type="ECO:0000313" key="2">
    <source>
        <dbReference type="Proteomes" id="UP000276133"/>
    </source>
</evidence>